<dbReference type="GO" id="GO:0015934">
    <property type="term" value="C:large ribosomal subunit"/>
    <property type="evidence" value="ECO:0007669"/>
    <property type="project" value="InterPro"/>
</dbReference>
<keyword evidence="3" id="KW-0687">Ribonucleoprotein</keyword>
<dbReference type="OrthoDB" id="2014905at2759"/>
<dbReference type="OMA" id="HQMSTIC"/>
<dbReference type="AlphaFoldDB" id="A0A087UM81"/>
<dbReference type="GO" id="GO:0006412">
    <property type="term" value="P:translation"/>
    <property type="evidence" value="ECO:0007669"/>
    <property type="project" value="InterPro"/>
</dbReference>
<reference evidence="4 5" key="1">
    <citation type="submission" date="2013-11" db="EMBL/GenBank/DDBJ databases">
        <title>Genome sequencing of Stegodyphus mimosarum.</title>
        <authorList>
            <person name="Bechsgaard J."/>
        </authorList>
    </citation>
    <scope>NUCLEOTIDE SEQUENCE [LARGE SCALE GENOMIC DNA]</scope>
</reference>
<sequence>MTRRMGFGKVLLPKKNLIVCEACGHFHPVHTVCGNCYNKVKLETESMQDAIMNELKLDPIDKEVVVVYQNEHKDSKYFQGKRIVELP</sequence>
<feature type="non-terminal residue" evidence="4">
    <location>
        <position position="87"/>
    </location>
</feature>
<dbReference type="InterPro" id="IPR011332">
    <property type="entry name" value="Ribosomal_zn-bd"/>
</dbReference>
<keyword evidence="2 4" id="KW-0689">Ribosomal protein</keyword>
<accession>A0A087UM81</accession>
<dbReference type="Pfam" id="PF01783">
    <property type="entry name" value="Ribosomal_L32p"/>
    <property type="match status" value="1"/>
</dbReference>
<dbReference type="STRING" id="407821.A0A087UM81"/>
<gene>
    <name evidence="4" type="ORF">X975_21904</name>
</gene>
<dbReference type="InterPro" id="IPR002677">
    <property type="entry name" value="Ribosomal_bL32"/>
</dbReference>
<evidence type="ECO:0000313" key="4">
    <source>
        <dbReference type="EMBL" id="KFM78470.1"/>
    </source>
</evidence>
<keyword evidence="5" id="KW-1185">Reference proteome</keyword>
<dbReference type="Proteomes" id="UP000054359">
    <property type="component" value="Unassembled WGS sequence"/>
</dbReference>
<dbReference type="GO" id="GO:0003735">
    <property type="term" value="F:structural constituent of ribosome"/>
    <property type="evidence" value="ECO:0007669"/>
    <property type="project" value="InterPro"/>
</dbReference>
<proteinExistence type="inferred from homology"/>
<evidence type="ECO:0000313" key="5">
    <source>
        <dbReference type="Proteomes" id="UP000054359"/>
    </source>
</evidence>
<dbReference type="SUPFAM" id="SSF57829">
    <property type="entry name" value="Zn-binding ribosomal proteins"/>
    <property type="match status" value="1"/>
</dbReference>
<evidence type="ECO:0000256" key="2">
    <source>
        <dbReference type="ARBA" id="ARBA00022980"/>
    </source>
</evidence>
<name>A0A087UM81_STEMI</name>
<protein>
    <submittedName>
        <fullName evidence="4">39S ribosomal protein L32, mitochondrial</fullName>
    </submittedName>
</protein>
<evidence type="ECO:0000256" key="3">
    <source>
        <dbReference type="ARBA" id="ARBA00023274"/>
    </source>
</evidence>
<organism evidence="4 5">
    <name type="scientific">Stegodyphus mimosarum</name>
    <name type="common">African social velvet spider</name>
    <dbReference type="NCBI Taxonomy" id="407821"/>
    <lineage>
        <taxon>Eukaryota</taxon>
        <taxon>Metazoa</taxon>
        <taxon>Ecdysozoa</taxon>
        <taxon>Arthropoda</taxon>
        <taxon>Chelicerata</taxon>
        <taxon>Arachnida</taxon>
        <taxon>Araneae</taxon>
        <taxon>Araneomorphae</taxon>
        <taxon>Entelegynae</taxon>
        <taxon>Eresoidea</taxon>
        <taxon>Eresidae</taxon>
        <taxon>Stegodyphus</taxon>
    </lineage>
</organism>
<comment type="similarity">
    <text evidence="1">Belongs to the bacterial ribosomal protein bL32 family.</text>
</comment>
<dbReference type="EMBL" id="KK120529">
    <property type="protein sequence ID" value="KFM78470.1"/>
    <property type="molecule type" value="Genomic_DNA"/>
</dbReference>
<evidence type="ECO:0000256" key="1">
    <source>
        <dbReference type="ARBA" id="ARBA00008560"/>
    </source>
</evidence>